<dbReference type="NCBIfam" id="TIGR03504">
    <property type="entry name" value="FimV_Cterm"/>
    <property type="match status" value="1"/>
</dbReference>
<feature type="compositionally biased region" description="Acidic residues" evidence="2">
    <location>
        <begin position="501"/>
        <end position="510"/>
    </location>
</feature>
<feature type="compositionally biased region" description="Acidic residues" evidence="2">
    <location>
        <begin position="769"/>
        <end position="782"/>
    </location>
</feature>
<keyword evidence="3" id="KW-1133">Transmembrane helix</keyword>
<dbReference type="RefSeq" id="WP_343860997.1">
    <property type="nucleotide sequence ID" value="NZ_BAAAFD010000008.1"/>
</dbReference>
<evidence type="ECO:0000256" key="4">
    <source>
        <dbReference type="SAM" id="SignalP"/>
    </source>
</evidence>
<feature type="compositionally biased region" description="Polar residues" evidence="2">
    <location>
        <begin position="841"/>
        <end position="852"/>
    </location>
</feature>
<reference evidence="7" key="1">
    <citation type="journal article" date="2019" name="Int. J. Syst. Evol. Microbiol.">
        <title>The Global Catalogue of Microorganisms (GCM) 10K type strain sequencing project: providing services to taxonomists for standard genome sequencing and annotation.</title>
        <authorList>
            <consortium name="The Broad Institute Genomics Platform"/>
            <consortium name="The Broad Institute Genome Sequencing Center for Infectious Disease"/>
            <person name="Wu L."/>
            <person name="Ma J."/>
        </authorList>
    </citation>
    <scope>NUCLEOTIDE SEQUENCE [LARGE SCALE GENOMIC DNA]</scope>
    <source>
        <strain evidence="7">JCM 15896</strain>
    </source>
</reference>
<feature type="compositionally biased region" description="Acidic residues" evidence="2">
    <location>
        <begin position="741"/>
        <end position="754"/>
    </location>
</feature>
<feature type="compositionally biased region" description="Acidic residues" evidence="2">
    <location>
        <begin position="650"/>
        <end position="670"/>
    </location>
</feature>
<dbReference type="Gene3D" id="1.20.58.2200">
    <property type="match status" value="1"/>
</dbReference>
<feature type="compositionally biased region" description="Basic and acidic residues" evidence="2">
    <location>
        <begin position="870"/>
        <end position="888"/>
    </location>
</feature>
<keyword evidence="3" id="KW-0472">Membrane</keyword>
<name>A0ABP3WYL1_9ALTE</name>
<feature type="region of interest" description="Disordered" evidence="2">
    <location>
        <begin position="411"/>
        <end position="435"/>
    </location>
</feature>
<dbReference type="InterPro" id="IPR038440">
    <property type="entry name" value="FimV_C_sf"/>
</dbReference>
<keyword evidence="3" id="KW-0812">Transmembrane</keyword>
<feature type="domain" description="L27" evidence="5">
    <location>
        <begin position="1186"/>
        <end position="1221"/>
    </location>
</feature>
<evidence type="ECO:0000256" key="2">
    <source>
        <dbReference type="SAM" id="MobiDB-lite"/>
    </source>
</evidence>
<dbReference type="NCBIfam" id="TIGR03505">
    <property type="entry name" value="FimV_core"/>
    <property type="match status" value="1"/>
</dbReference>
<keyword evidence="1" id="KW-0175">Coiled coil</keyword>
<sequence>MNVRQGVFLLIACIGFWSISASLDAQQVQIRGPKTGSSELSGTTYGPITPEDTLWRIANRYRQNKNLSVYQVMQAIYDLNPDAFEDQNFNHIKDGAILNLPSERYVARIDPKQAQLKAEQDDNSWQAFTKGETKTLVVAKPSSTVSKEDLSETKQGIEQKITDLDAEQNRQFMAIRQQFAESIDGVQSLLNENRKLVERLDVVDQEIGSLRGRVDEELQVQMDQMLALQNELLAISREAEMQRVAEAKKSSFDWLTDPIFLIFLSILLVISVLGAFAMWMIKRNRSPISSDEPAMDAASAAIIQQSDEMDDLADALANELSDDIGNDQDDDLFGDEDLLDDVLSEELEESLDSAIDEEFDSFDDLDDDSLDPIIDEAGESLEDDGLLDQDDLDNLFDEDDDDLLAEIDGGSDVIEEAPNDALEDETVDQSDDDLNSLLDEEVDNLLEGEIDDLIAEDGDDLDDGFELSETDLEQSFDIDLDEDTENPEVAAEPQEFLENSEPLEEAEQPEPEPTPEPVADPVIDDEPDKPEISIDELLEQPEVEIPDSIIADNSDVMNEEMLQNIDKEIASQNQQIDGLADELLNEIEQLEQMGGMLDEFGADGEDEPQSNESQMGIQALDALSEDIDEDLSDENTEIDDLDSLLAPDLAGEDSTTEETNEAADIDDIDNLLEQNQEADSGLSEQVEDETADIDDIDSLLEQNQEADSGSSEQVEDETADIDDIDSLLEQNQEADSGSSEQVEDETADIDDIDSLLEQNQEADSGLSEQVEDETADIDDIDSLLEQNQEADSGLSEQVEDETADIDDIDSLLEQNQEADSGPTTDDSDDVQGQQDDQQEDMSAQPSISNETVESLSADELLAELENGNLEEPKETGAHDAEEAEKVESAEEDGSPAVDEQSISEFETLDLNSPMPGEIEQQVEPSDALDADIEELDKALQEFEQDVTDPTLAFDANLDEQIDEQVDEAENPVDELTSDDELDKNLSEMEGDIPSIGDLDSLSGDDDNEFDDADLDEALKAFDEQLDPDELENKASKPTESVDSDVELDDLPGLGDWLSSEEAEEDTSIDELEKTSFDELLDSIDEPDDTVEEELAKELDETGLDFNALLNEPSDSKDDTENEDDFLDVDDLINESMDAEDSPELDKELNLDAALESYAGIGDAEPIDVDGDNGVGAKLDLAQAYIETDDIEAATELLEEIISSGDEAQQQEAKELLVSLKS</sequence>
<feature type="compositionally biased region" description="Acidic residues" evidence="2">
    <location>
        <begin position="456"/>
        <end position="486"/>
    </location>
</feature>
<accession>A0ABP3WYL1</accession>
<feature type="region of interest" description="Disordered" evidence="2">
    <location>
        <begin position="945"/>
        <end position="1071"/>
    </location>
</feature>
<keyword evidence="4" id="KW-0732">Signal</keyword>
<feature type="compositionally biased region" description="Acidic residues" evidence="2">
    <location>
        <begin position="685"/>
        <end position="698"/>
    </location>
</feature>
<proteinExistence type="predicted"/>
<dbReference type="InterPro" id="IPR020012">
    <property type="entry name" value="LysM_FimV"/>
</dbReference>
<dbReference type="InterPro" id="IPR018392">
    <property type="entry name" value="LysM"/>
</dbReference>
<dbReference type="InterPro" id="IPR020011">
    <property type="entry name" value="FimV_C"/>
</dbReference>
<feature type="coiled-coil region" evidence="1">
    <location>
        <begin position="147"/>
        <end position="206"/>
    </location>
</feature>
<feature type="compositionally biased region" description="Acidic residues" evidence="2">
    <location>
        <begin position="1058"/>
        <end position="1069"/>
    </location>
</feature>
<feature type="region of interest" description="Disordered" evidence="2">
    <location>
        <begin position="1105"/>
        <end position="1125"/>
    </location>
</feature>
<feature type="compositionally biased region" description="Low complexity" evidence="2">
    <location>
        <begin position="853"/>
        <end position="869"/>
    </location>
</feature>
<dbReference type="PROSITE" id="PS51022">
    <property type="entry name" value="L27"/>
    <property type="match status" value="1"/>
</dbReference>
<organism evidence="6 7">
    <name type="scientific">Aliiglaciecola litoralis</name>
    <dbReference type="NCBI Taxonomy" id="582857"/>
    <lineage>
        <taxon>Bacteria</taxon>
        <taxon>Pseudomonadati</taxon>
        <taxon>Pseudomonadota</taxon>
        <taxon>Gammaproteobacteria</taxon>
        <taxon>Alteromonadales</taxon>
        <taxon>Alteromonadaceae</taxon>
        <taxon>Aliiglaciecola</taxon>
    </lineage>
</organism>
<feature type="compositionally biased region" description="Acidic residues" evidence="2">
    <location>
        <begin position="600"/>
        <end position="609"/>
    </location>
</feature>
<feature type="chain" id="PRO_5045510965" description="L27 domain-containing protein" evidence="4">
    <location>
        <begin position="26"/>
        <end position="1221"/>
    </location>
</feature>
<feature type="compositionally biased region" description="Acidic residues" evidence="2">
    <location>
        <begin position="623"/>
        <end position="642"/>
    </location>
</feature>
<feature type="compositionally biased region" description="Acidic residues" evidence="2">
    <location>
        <begin position="713"/>
        <end position="726"/>
    </location>
</feature>
<evidence type="ECO:0000313" key="6">
    <source>
        <dbReference type="EMBL" id="GAA0858414.1"/>
    </source>
</evidence>
<feature type="compositionally biased region" description="Acidic residues" evidence="2">
    <location>
        <begin position="1002"/>
        <end position="1015"/>
    </location>
</feature>
<feature type="region of interest" description="Disordered" evidence="2">
    <location>
        <begin position="456"/>
        <end position="554"/>
    </location>
</feature>
<feature type="coiled-coil region" evidence="1">
    <location>
        <begin position="562"/>
        <end position="593"/>
    </location>
</feature>
<feature type="compositionally biased region" description="Acidic residues" evidence="2">
    <location>
        <begin position="797"/>
        <end position="810"/>
    </location>
</feature>
<feature type="compositionally biased region" description="Acidic residues" evidence="2">
    <location>
        <begin position="413"/>
        <end position="435"/>
    </location>
</feature>
<evidence type="ECO:0000256" key="3">
    <source>
        <dbReference type="SAM" id="Phobius"/>
    </source>
</evidence>
<dbReference type="CDD" id="cd00118">
    <property type="entry name" value="LysM"/>
    <property type="match status" value="1"/>
</dbReference>
<feature type="transmembrane region" description="Helical" evidence="3">
    <location>
        <begin position="259"/>
        <end position="281"/>
    </location>
</feature>
<evidence type="ECO:0000313" key="7">
    <source>
        <dbReference type="Proteomes" id="UP001500359"/>
    </source>
</evidence>
<evidence type="ECO:0000256" key="1">
    <source>
        <dbReference type="SAM" id="Coils"/>
    </source>
</evidence>
<feature type="compositionally biased region" description="Polar residues" evidence="2">
    <location>
        <begin position="700"/>
        <end position="712"/>
    </location>
</feature>
<dbReference type="InterPro" id="IPR004172">
    <property type="entry name" value="L27_dom"/>
</dbReference>
<feature type="region of interest" description="Disordered" evidence="2">
    <location>
        <begin position="598"/>
        <end position="927"/>
    </location>
</feature>
<dbReference type="Proteomes" id="UP001500359">
    <property type="component" value="Unassembled WGS sequence"/>
</dbReference>
<feature type="compositionally biased region" description="Polar residues" evidence="2">
    <location>
        <begin position="812"/>
        <end position="824"/>
    </location>
</feature>
<keyword evidence="7" id="KW-1185">Reference proteome</keyword>
<protein>
    <recommendedName>
        <fullName evidence="5">L27 domain-containing protein</fullName>
    </recommendedName>
</protein>
<feature type="compositionally biased region" description="Polar residues" evidence="2">
    <location>
        <begin position="728"/>
        <end position="740"/>
    </location>
</feature>
<comment type="caution">
    <text evidence="6">The sequence shown here is derived from an EMBL/GenBank/DDBJ whole genome shotgun (WGS) entry which is preliminary data.</text>
</comment>
<evidence type="ECO:0000259" key="5">
    <source>
        <dbReference type="PROSITE" id="PS51022"/>
    </source>
</evidence>
<gene>
    <name evidence="6" type="ORF">GCM10009114_27950</name>
</gene>
<feature type="compositionally biased region" description="Acidic residues" evidence="2">
    <location>
        <begin position="956"/>
        <end position="981"/>
    </location>
</feature>
<feature type="compositionally biased region" description="Acidic residues" evidence="2">
    <location>
        <begin position="522"/>
        <end position="545"/>
    </location>
</feature>
<feature type="signal peptide" evidence="4">
    <location>
        <begin position="1"/>
        <end position="25"/>
    </location>
</feature>
<dbReference type="EMBL" id="BAAAFD010000008">
    <property type="protein sequence ID" value="GAA0858414.1"/>
    <property type="molecule type" value="Genomic_DNA"/>
</dbReference>